<organism evidence="3 4">
    <name type="scientific">Plasmodium vivax India VII</name>
    <dbReference type="NCBI Taxonomy" id="1077284"/>
    <lineage>
        <taxon>Eukaryota</taxon>
        <taxon>Sar</taxon>
        <taxon>Alveolata</taxon>
        <taxon>Apicomplexa</taxon>
        <taxon>Aconoidasida</taxon>
        <taxon>Haemosporida</taxon>
        <taxon>Plasmodiidae</taxon>
        <taxon>Plasmodium</taxon>
        <taxon>Plasmodium (Plasmodium)</taxon>
    </lineage>
</organism>
<evidence type="ECO:0000313" key="3">
    <source>
        <dbReference type="EMBL" id="KMZ79975.1"/>
    </source>
</evidence>
<proteinExistence type="predicted"/>
<dbReference type="AlphaFoldDB" id="A0A0J9SAJ9"/>
<keyword evidence="1" id="KW-0175">Coiled coil</keyword>
<evidence type="ECO:0000256" key="1">
    <source>
        <dbReference type="SAM" id="Coils"/>
    </source>
</evidence>
<reference evidence="3 4" key="1">
    <citation type="submission" date="2011-08" db="EMBL/GenBank/DDBJ databases">
        <title>The Genome Sequence of Plasmodium vivax India VII.</title>
        <authorList>
            <consortium name="The Broad Institute Genome Sequencing Platform"/>
            <consortium name="The Broad Institute Genome Sequencing Center for Infectious Disease"/>
            <person name="Neafsey D."/>
            <person name="Carlton J."/>
            <person name="Barnwell J."/>
            <person name="Collins W."/>
            <person name="Escalante A."/>
            <person name="Mullikin J."/>
            <person name="Saul A."/>
            <person name="Guigo R."/>
            <person name="Camara F."/>
            <person name="Young S.K."/>
            <person name="Zeng Q."/>
            <person name="Gargeya S."/>
            <person name="Fitzgerald M."/>
            <person name="Haas B."/>
            <person name="Abouelleil A."/>
            <person name="Alvarado L."/>
            <person name="Arachchi H.M."/>
            <person name="Berlin A."/>
            <person name="Brown A."/>
            <person name="Chapman S.B."/>
            <person name="Chen Z."/>
            <person name="Dunbar C."/>
            <person name="Freedman E."/>
            <person name="Gearin G."/>
            <person name="Gellesch M."/>
            <person name="Goldberg J."/>
            <person name="Griggs A."/>
            <person name="Gujja S."/>
            <person name="Heiman D."/>
            <person name="Howarth C."/>
            <person name="Larson L."/>
            <person name="Lui A."/>
            <person name="MacDonald P.J.P."/>
            <person name="Montmayeur A."/>
            <person name="Murphy C."/>
            <person name="Neiman D."/>
            <person name="Pearson M."/>
            <person name="Priest M."/>
            <person name="Roberts A."/>
            <person name="Saif S."/>
            <person name="Shea T."/>
            <person name="Shenoy N."/>
            <person name="Sisk P."/>
            <person name="Stolte C."/>
            <person name="Sykes S."/>
            <person name="Wortman J."/>
            <person name="Nusbaum C."/>
            <person name="Birren B."/>
        </authorList>
    </citation>
    <scope>NUCLEOTIDE SEQUENCE [LARGE SCALE GENOMIC DNA]</scope>
    <source>
        <strain evidence="3 4">India VII</strain>
    </source>
</reference>
<dbReference type="EMBL" id="KQ234311">
    <property type="protein sequence ID" value="KMZ79975.1"/>
    <property type="molecule type" value="Genomic_DNA"/>
</dbReference>
<evidence type="ECO:0000256" key="2">
    <source>
        <dbReference type="SAM" id="SignalP"/>
    </source>
</evidence>
<accession>A0A0J9SAJ9</accession>
<keyword evidence="2" id="KW-0732">Signal</keyword>
<dbReference type="OrthoDB" id="376913at2759"/>
<protein>
    <submittedName>
        <fullName evidence="3">Uncharacterized protein</fullName>
    </submittedName>
</protein>
<name>A0A0J9SAJ9_PLAVI</name>
<gene>
    <name evidence="3" type="ORF">PVIIG_04774</name>
</gene>
<sequence>MKVALLIFVILALLNCKSYGKSKMKKKGKNGKKNISLGGDFLGDITPLPNSVYNLHVDLNKNYVLSSFLLNESERINDTLFLMYKEHSNTVKELQETMDQRQKAIDQLINEMKELKIKFDS</sequence>
<dbReference type="Proteomes" id="UP000053562">
    <property type="component" value="Unassembled WGS sequence"/>
</dbReference>
<evidence type="ECO:0000313" key="4">
    <source>
        <dbReference type="Proteomes" id="UP000053562"/>
    </source>
</evidence>
<feature type="signal peptide" evidence="2">
    <location>
        <begin position="1"/>
        <end position="20"/>
    </location>
</feature>
<feature type="chain" id="PRO_5005322366" evidence="2">
    <location>
        <begin position="21"/>
        <end position="121"/>
    </location>
</feature>
<feature type="coiled-coil region" evidence="1">
    <location>
        <begin position="84"/>
        <end position="118"/>
    </location>
</feature>